<dbReference type="Proteomes" id="UP000464495">
    <property type="component" value="Chromosome"/>
</dbReference>
<dbReference type="RefSeq" id="WP_161860619.1">
    <property type="nucleotide sequence ID" value="NZ_CP046620.1"/>
</dbReference>
<evidence type="ECO:0000313" key="1">
    <source>
        <dbReference type="EMBL" id="QHQ34048.1"/>
    </source>
</evidence>
<name>A0A6P1SUD7_9RHOB</name>
<dbReference type="KEGG" id="amaq:GO499_02025"/>
<reference evidence="1 2" key="1">
    <citation type="submission" date="2019-12" db="EMBL/GenBank/DDBJ databases">
        <title>Complete genome sequence of Algicella marina strain 9Alg 56(T) isolated from the red alga Tichocarpus crinitus.</title>
        <authorList>
            <person name="Kim S.-G."/>
            <person name="Nedashkovskaya O.I."/>
        </authorList>
    </citation>
    <scope>NUCLEOTIDE SEQUENCE [LARGE SCALE GENOMIC DNA]</scope>
    <source>
        <strain evidence="1 2">9Alg 56</strain>
    </source>
</reference>
<protein>
    <submittedName>
        <fullName evidence="1">Uncharacterized protein</fullName>
    </submittedName>
</protein>
<keyword evidence="2" id="KW-1185">Reference proteome</keyword>
<gene>
    <name evidence="1" type="ORF">GO499_02025</name>
</gene>
<dbReference type="EMBL" id="CP046620">
    <property type="protein sequence ID" value="QHQ34048.1"/>
    <property type="molecule type" value="Genomic_DNA"/>
</dbReference>
<dbReference type="AlphaFoldDB" id="A0A6P1SUD7"/>
<sequence>MTAAIAVLGFGLAGCEDAGGTGGTFAAPVTRDYGVAGVNWADRREGYTYVYKVVDVDGELYVCGAGFHEGQTRRKANRQALRAHAFVVNGETVLVGTAHFAEYADEEALVAGTANCRATGKPTPSGPLTVEVEALRSRVML</sequence>
<organism evidence="1 2">
    <name type="scientific">Algicella marina</name>
    <dbReference type="NCBI Taxonomy" id="2683284"/>
    <lineage>
        <taxon>Bacteria</taxon>
        <taxon>Pseudomonadati</taxon>
        <taxon>Pseudomonadota</taxon>
        <taxon>Alphaproteobacteria</taxon>
        <taxon>Rhodobacterales</taxon>
        <taxon>Paracoccaceae</taxon>
        <taxon>Algicella</taxon>
    </lineage>
</organism>
<accession>A0A6P1SUD7</accession>
<evidence type="ECO:0000313" key="2">
    <source>
        <dbReference type="Proteomes" id="UP000464495"/>
    </source>
</evidence>
<proteinExistence type="predicted"/>